<feature type="region of interest" description="Disordered" evidence="2">
    <location>
        <begin position="1"/>
        <end position="50"/>
    </location>
</feature>
<gene>
    <name evidence="4" type="ORF">Msi02_08970</name>
</gene>
<organism evidence="4 5">
    <name type="scientific">Microbispora siamensis</name>
    <dbReference type="NCBI Taxonomy" id="564413"/>
    <lineage>
        <taxon>Bacteria</taxon>
        <taxon>Bacillati</taxon>
        <taxon>Actinomycetota</taxon>
        <taxon>Actinomycetes</taxon>
        <taxon>Streptosporangiales</taxon>
        <taxon>Streptosporangiaceae</taxon>
        <taxon>Microbispora</taxon>
    </lineage>
</organism>
<protein>
    <recommendedName>
        <fullName evidence="3">Pyridoxamine 5'-phosphate oxidase N-terminal domain-containing protein</fullName>
    </recommendedName>
</protein>
<dbReference type="InterPro" id="IPR011576">
    <property type="entry name" value="Pyridox_Oxase_N"/>
</dbReference>
<proteinExistence type="predicted"/>
<dbReference type="SUPFAM" id="SSF50475">
    <property type="entry name" value="FMN-binding split barrel"/>
    <property type="match status" value="1"/>
</dbReference>
<dbReference type="PANTHER" id="PTHR35176">
    <property type="entry name" value="HEME OXYGENASE HI_0854-RELATED"/>
    <property type="match status" value="1"/>
</dbReference>
<dbReference type="Gene3D" id="2.30.110.10">
    <property type="entry name" value="Electron Transport, Fmn-binding Protein, Chain A"/>
    <property type="match status" value="1"/>
</dbReference>
<keyword evidence="1" id="KW-0560">Oxidoreductase</keyword>
<dbReference type="EMBL" id="BOOF01000004">
    <property type="protein sequence ID" value="GIH60080.1"/>
    <property type="molecule type" value="Genomic_DNA"/>
</dbReference>
<evidence type="ECO:0000256" key="2">
    <source>
        <dbReference type="SAM" id="MobiDB-lite"/>
    </source>
</evidence>
<dbReference type="InterPro" id="IPR012349">
    <property type="entry name" value="Split_barrel_FMN-bd"/>
</dbReference>
<keyword evidence="5" id="KW-1185">Reference proteome</keyword>
<dbReference type="InterPro" id="IPR052019">
    <property type="entry name" value="F420H2_bilvrd_red/Heme_oxyg"/>
</dbReference>
<name>A0ABQ4GF68_9ACTN</name>
<sequence length="229" mass="25162">MGPREPYAQAVSYRASPSAGGMKPRASSAARRRSSGIGVTMPGTLPNKPNDVRDCPLSALMERVLLCFVNQRARIAMSEEEIAGLLRDARKLQLGTINPDGTPHLVTMFYGLDDGRVTFWTYAKSQKARNIERDPRVSCLIETGDEYAQLRGVLVYGKARLIDDPAAVLEVGLDVTRRMTGMPVDGPEARAYVEHTARKRVAYLVEPARVVSWDHRKLGGDGSVPRISP</sequence>
<evidence type="ECO:0000313" key="5">
    <source>
        <dbReference type="Proteomes" id="UP000660454"/>
    </source>
</evidence>
<reference evidence="4 5" key="1">
    <citation type="submission" date="2021-01" db="EMBL/GenBank/DDBJ databases">
        <title>Whole genome shotgun sequence of Microbispora siamensis NBRC 104113.</title>
        <authorList>
            <person name="Komaki H."/>
            <person name="Tamura T."/>
        </authorList>
    </citation>
    <scope>NUCLEOTIDE SEQUENCE [LARGE SCALE GENOMIC DNA]</scope>
    <source>
        <strain evidence="4 5">NBRC 104113</strain>
    </source>
</reference>
<comment type="caution">
    <text evidence="4">The sequence shown here is derived from an EMBL/GenBank/DDBJ whole genome shotgun (WGS) entry which is preliminary data.</text>
</comment>
<evidence type="ECO:0000256" key="1">
    <source>
        <dbReference type="ARBA" id="ARBA00023002"/>
    </source>
</evidence>
<accession>A0ABQ4GF68</accession>
<dbReference type="Pfam" id="PF01243">
    <property type="entry name" value="PNPOx_N"/>
    <property type="match status" value="1"/>
</dbReference>
<feature type="domain" description="Pyridoxamine 5'-phosphate oxidase N-terminal" evidence="3">
    <location>
        <begin position="79"/>
        <end position="213"/>
    </location>
</feature>
<evidence type="ECO:0000313" key="4">
    <source>
        <dbReference type="EMBL" id="GIH60080.1"/>
    </source>
</evidence>
<evidence type="ECO:0000259" key="3">
    <source>
        <dbReference type="Pfam" id="PF01243"/>
    </source>
</evidence>
<dbReference type="Proteomes" id="UP000660454">
    <property type="component" value="Unassembled WGS sequence"/>
</dbReference>
<dbReference type="PANTHER" id="PTHR35176:SF6">
    <property type="entry name" value="HEME OXYGENASE HI_0854-RELATED"/>
    <property type="match status" value="1"/>
</dbReference>